<dbReference type="Pfam" id="PF14020">
    <property type="entry name" value="DUF4236"/>
    <property type="match status" value="1"/>
</dbReference>
<reference evidence="2 3" key="1">
    <citation type="submission" date="2022-05" db="EMBL/GenBank/DDBJ databases">
        <authorList>
            <person name="Friedrich I."/>
            <person name="Poehlein A."/>
            <person name="Schneider D."/>
            <person name="Hertel R."/>
            <person name="Daniel R."/>
        </authorList>
    </citation>
    <scope>NUCLEOTIDE SEQUENCE [LARGE SCALE GENOMIC DNA]</scope>
</reference>
<organism evidence="2 3">
    <name type="scientific">Brevundimonas phage vB_BpoS-Domovoi</name>
    <dbReference type="NCBI Taxonomy" id="2948598"/>
    <lineage>
        <taxon>Viruses</taxon>
        <taxon>Duplodnaviria</taxon>
        <taxon>Heunggongvirae</taxon>
        <taxon>Uroviricota</taxon>
        <taxon>Caudoviricetes</taxon>
        <taxon>Jeanschmidtviridae</taxon>
        <taxon>Marchewkavirus</taxon>
        <taxon>Marchewkavirus domovoi</taxon>
    </lineage>
</organism>
<proteinExistence type="predicted"/>
<gene>
    <name evidence="2" type="ORF">DOMOVOI_02570</name>
</gene>
<evidence type="ECO:0000259" key="1">
    <source>
        <dbReference type="Pfam" id="PF14020"/>
    </source>
</evidence>
<evidence type="ECO:0000313" key="3">
    <source>
        <dbReference type="Proteomes" id="UP001057221"/>
    </source>
</evidence>
<evidence type="ECO:0000313" key="2">
    <source>
        <dbReference type="EMBL" id="USN14731.1"/>
    </source>
</evidence>
<protein>
    <recommendedName>
        <fullName evidence="1">DUF4236 domain-containing protein</fullName>
    </recommendedName>
</protein>
<sequence>MGFRFRKSFSILPGLKFNLSKTGVSTSIGPRGFTTNVGRRGVRTTFSWLGTGLSYVFNWSKKRR</sequence>
<name>A0A9E7MPY2_9CAUD</name>
<feature type="domain" description="DUF4236" evidence="1">
    <location>
        <begin position="3"/>
        <end position="55"/>
    </location>
</feature>
<dbReference type="Proteomes" id="UP001057221">
    <property type="component" value="Segment"/>
</dbReference>
<accession>A0A9E7MPY2</accession>
<dbReference type="InterPro" id="IPR025330">
    <property type="entry name" value="DUF4236"/>
</dbReference>
<keyword evidence="3" id="KW-1185">Reference proteome</keyword>
<dbReference type="EMBL" id="ON529855">
    <property type="protein sequence ID" value="USN14731.1"/>
    <property type="molecule type" value="Genomic_DNA"/>
</dbReference>